<dbReference type="RefSeq" id="WP_042155491.1">
    <property type="nucleotide sequence ID" value="NZ_CM002803.1"/>
</dbReference>
<accession>A0A073CJS8</accession>
<dbReference type="AlphaFoldDB" id="A0A073CJS8"/>
<name>A0A073CJS8_PLAA1</name>
<organism evidence="1 2">
    <name type="scientific">Planktothrix agardhii (strain NIVA-CYA 126/8)</name>
    <dbReference type="NCBI Taxonomy" id="388467"/>
    <lineage>
        <taxon>Bacteria</taxon>
        <taxon>Bacillati</taxon>
        <taxon>Cyanobacteriota</taxon>
        <taxon>Cyanophyceae</taxon>
        <taxon>Oscillatoriophycideae</taxon>
        <taxon>Oscillatoriales</taxon>
        <taxon>Microcoleaceae</taxon>
        <taxon>Planktothrix</taxon>
    </lineage>
</organism>
<dbReference type="EMBL" id="CM002803">
    <property type="protein sequence ID" value="KEI68172.1"/>
    <property type="molecule type" value="Genomic_DNA"/>
</dbReference>
<dbReference type="eggNOG" id="ENOG502ZSXY">
    <property type="taxonomic scope" value="Bacteria"/>
</dbReference>
<evidence type="ECO:0000313" key="1">
    <source>
        <dbReference type="EMBL" id="KEI68172.1"/>
    </source>
</evidence>
<dbReference type="Proteomes" id="UP000027395">
    <property type="component" value="Chromosome"/>
</dbReference>
<dbReference type="STRING" id="388467.A19Y_3390"/>
<evidence type="ECO:0000313" key="2">
    <source>
        <dbReference type="Proteomes" id="UP000027395"/>
    </source>
</evidence>
<protein>
    <submittedName>
        <fullName evidence="1">Uncharacterized protein</fullName>
    </submittedName>
</protein>
<dbReference type="HOGENOM" id="CLU_2156009_0_0_3"/>
<sequence length="111" mass="12749">MFQQALTFVTGWLSNLRFIPVEEVKPEKLTPSKRGYQFEHDEIKRLMRRLKNFQTVDFTDAEGNILTESIIEKRYGKDGGIDCVIRIVAPTEHGAHIAAGKLRKIIIEGDY</sequence>
<gene>
    <name evidence="1" type="ORF">A19Y_3390</name>
</gene>
<dbReference type="PATRIC" id="fig|388467.6.peg.3337"/>
<keyword evidence="2" id="KW-1185">Reference proteome</keyword>
<reference evidence="1 2" key="1">
    <citation type="journal article" date="2014" name="Appl. Environ. Microbiol.">
        <title>Elucidation of insertion elements encoded on plasmids and in vitro construction of shuttle vectors from the toxic cyanobacterium Planktothrix.</title>
        <authorList>
            <person name="Christiansen G."/>
            <person name="Goesmann A."/>
            <person name="Kurmayer R."/>
        </authorList>
    </citation>
    <scope>NUCLEOTIDE SEQUENCE [LARGE SCALE GENOMIC DNA]</scope>
    <source>
        <strain evidence="1 2">NIVA-CYA 126/8</strain>
    </source>
</reference>
<proteinExistence type="predicted"/>